<proteinExistence type="predicted"/>
<evidence type="ECO:0000313" key="3">
    <source>
        <dbReference type="Proteomes" id="UP001213664"/>
    </source>
</evidence>
<evidence type="ECO:0000256" key="1">
    <source>
        <dbReference type="SAM" id="SignalP"/>
    </source>
</evidence>
<feature type="chain" id="PRO_5042584093" description="TonB C-terminal domain-containing protein" evidence="1">
    <location>
        <begin position="23"/>
        <end position="278"/>
    </location>
</feature>
<gene>
    <name evidence="2" type="ORF">P0Y50_08485</name>
</gene>
<protein>
    <recommendedName>
        <fullName evidence="4">TonB C-terminal domain-containing protein</fullName>
    </recommendedName>
</protein>
<name>A0AAJ5WXH9_9CAUL</name>
<dbReference type="AlphaFoldDB" id="A0AAJ5WXH9"/>
<feature type="signal peptide" evidence="1">
    <location>
        <begin position="1"/>
        <end position="22"/>
    </location>
</feature>
<evidence type="ECO:0008006" key="4">
    <source>
        <dbReference type="Google" id="ProtNLM"/>
    </source>
</evidence>
<organism evidence="2 3">
    <name type="scientific">Candidatus Brevundimonas colombiensis</name>
    <dbReference type="NCBI Taxonomy" id="3121376"/>
    <lineage>
        <taxon>Bacteria</taxon>
        <taxon>Pseudomonadati</taxon>
        <taxon>Pseudomonadota</taxon>
        <taxon>Alphaproteobacteria</taxon>
        <taxon>Caulobacterales</taxon>
        <taxon>Caulobacteraceae</taxon>
        <taxon>Brevundimonas</taxon>
    </lineage>
</organism>
<reference evidence="2" key="1">
    <citation type="submission" date="2023-03" db="EMBL/GenBank/DDBJ databases">
        <title>Andean soil-derived lignocellulolytic bacterial consortium as a source of novel taxa and putative plastic-active enzymes.</title>
        <authorList>
            <person name="Diaz-Garcia L."/>
            <person name="Chuvochina M."/>
            <person name="Feuerriegel G."/>
            <person name="Bunk B."/>
            <person name="Sproer C."/>
            <person name="Streit W.R."/>
            <person name="Rodriguez L.M."/>
            <person name="Overmann J."/>
            <person name="Jimenez D.J."/>
        </authorList>
    </citation>
    <scope>NUCLEOTIDE SEQUENCE</scope>
    <source>
        <strain evidence="2">MAG 833</strain>
    </source>
</reference>
<sequence length="278" mass="30216">MHDRLRFTAALLTLAAATPALAQETPPPAEDWMLASVPERKATIATINFTSDLGIVARCVDGVYDILITGLPEAPRRAMSRDLGIQVGDQEEPYTSVWTVGTNRNTAFSRIPAVVARDLAKGGKLQVIVPPPTPGAPRTRYVMDLNPSSTAIEQTLTACGRPMVDPREVRAEEIDGNGQDGLPDTVQWESLPRPTFPESVNGRSPLEGYVVLSCVLTAEGRMTECQTESEQPSGYNLWRSVERSLPRARLKLSDEAAAAGLSLAGRMVRFSVNFKMEP</sequence>
<accession>A0AAJ5WXH9</accession>
<evidence type="ECO:0000313" key="2">
    <source>
        <dbReference type="EMBL" id="WEK38590.1"/>
    </source>
</evidence>
<dbReference type="Proteomes" id="UP001213664">
    <property type="component" value="Chromosome"/>
</dbReference>
<keyword evidence="1" id="KW-0732">Signal</keyword>
<dbReference type="EMBL" id="CP119326">
    <property type="protein sequence ID" value="WEK38590.1"/>
    <property type="molecule type" value="Genomic_DNA"/>
</dbReference>